<evidence type="ECO:0000256" key="4">
    <source>
        <dbReference type="ARBA" id="ARBA00023014"/>
    </source>
</evidence>
<accession>X1LDC0</accession>
<feature type="domain" description="Radical SAM core" evidence="5">
    <location>
        <begin position="1"/>
        <end position="194"/>
    </location>
</feature>
<dbReference type="InterPro" id="IPR058240">
    <property type="entry name" value="rSAM_sf"/>
</dbReference>
<organism evidence="6">
    <name type="scientific">marine sediment metagenome</name>
    <dbReference type="NCBI Taxonomy" id="412755"/>
    <lineage>
        <taxon>unclassified sequences</taxon>
        <taxon>metagenomes</taxon>
        <taxon>ecological metagenomes</taxon>
    </lineage>
</organism>
<keyword evidence="2" id="KW-0479">Metal-binding</keyword>
<dbReference type="InterPro" id="IPR013785">
    <property type="entry name" value="Aldolase_TIM"/>
</dbReference>
<dbReference type="Pfam" id="PF04055">
    <property type="entry name" value="Radical_SAM"/>
    <property type="match status" value="1"/>
</dbReference>
<dbReference type="EMBL" id="BARV01008218">
    <property type="protein sequence ID" value="GAI17297.1"/>
    <property type="molecule type" value="Genomic_DNA"/>
</dbReference>
<evidence type="ECO:0000259" key="5">
    <source>
        <dbReference type="PROSITE" id="PS51918"/>
    </source>
</evidence>
<dbReference type="AlphaFoldDB" id="X1LDC0"/>
<protein>
    <recommendedName>
        <fullName evidence="5">Radical SAM core domain-containing protein</fullName>
    </recommendedName>
</protein>
<dbReference type="GO" id="GO:0051536">
    <property type="term" value="F:iron-sulfur cluster binding"/>
    <property type="evidence" value="ECO:0007669"/>
    <property type="project" value="UniProtKB-KW"/>
</dbReference>
<dbReference type="GO" id="GO:0046872">
    <property type="term" value="F:metal ion binding"/>
    <property type="evidence" value="ECO:0007669"/>
    <property type="project" value="UniProtKB-KW"/>
</dbReference>
<keyword evidence="3" id="KW-0408">Iron</keyword>
<comment type="caution">
    <text evidence="6">The sequence shown here is derived from an EMBL/GenBank/DDBJ whole genome shotgun (WGS) entry which is preliminary data.</text>
</comment>
<proteinExistence type="predicted"/>
<sequence>CKHCFFRRFPESHQKGDTPLDELKKEIDEGKKRGCNAVSLCGKGEPMLHREVDKIIEYCTSVGMRSSVITNGDVNIEKYQRLFDLGLGHVQPSMHGTGKVLDEISERKEAGKRQWQFLEWLNEKKYPFRINITIQQANYHSIPDTAMKALKLGAFHISLLNFLPHYHWREHIGEVAVRPVELVPYLQRTMHQLEGKVLFTLRYFPMCLLKPKFWKYVTNARFVLFDPGEWDYGSCSEDEDKVWEDAVRIGEAVAIQGEPCSSCLLREHCGGWNRYYAEAFHLEGLKAIREIPDEYKDVIGKRGGLFDLNPANKER</sequence>
<feature type="non-terminal residue" evidence="6">
    <location>
        <position position="1"/>
    </location>
</feature>
<dbReference type="Gene3D" id="3.20.20.70">
    <property type="entry name" value="Aldolase class I"/>
    <property type="match status" value="1"/>
</dbReference>
<evidence type="ECO:0000313" key="6">
    <source>
        <dbReference type="EMBL" id="GAI17297.1"/>
    </source>
</evidence>
<evidence type="ECO:0000256" key="2">
    <source>
        <dbReference type="ARBA" id="ARBA00022723"/>
    </source>
</evidence>
<dbReference type="GO" id="GO:0003824">
    <property type="term" value="F:catalytic activity"/>
    <property type="evidence" value="ECO:0007669"/>
    <property type="project" value="InterPro"/>
</dbReference>
<dbReference type="PANTHER" id="PTHR11228:SF7">
    <property type="entry name" value="PQQA PEPTIDE CYCLASE"/>
    <property type="match status" value="1"/>
</dbReference>
<dbReference type="SUPFAM" id="SSF102114">
    <property type="entry name" value="Radical SAM enzymes"/>
    <property type="match status" value="1"/>
</dbReference>
<keyword evidence="1" id="KW-0949">S-adenosyl-L-methionine</keyword>
<dbReference type="PANTHER" id="PTHR11228">
    <property type="entry name" value="RADICAL SAM DOMAIN PROTEIN"/>
    <property type="match status" value="1"/>
</dbReference>
<dbReference type="CDD" id="cd01335">
    <property type="entry name" value="Radical_SAM"/>
    <property type="match status" value="1"/>
</dbReference>
<dbReference type="InterPro" id="IPR050377">
    <property type="entry name" value="Radical_SAM_PqqE_MftC-like"/>
</dbReference>
<evidence type="ECO:0000256" key="3">
    <source>
        <dbReference type="ARBA" id="ARBA00023004"/>
    </source>
</evidence>
<dbReference type="InterPro" id="IPR007197">
    <property type="entry name" value="rSAM"/>
</dbReference>
<gene>
    <name evidence="6" type="ORF">S06H3_16593</name>
</gene>
<dbReference type="PROSITE" id="PS51918">
    <property type="entry name" value="RADICAL_SAM"/>
    <property type="match status" value="1"/>
</dbReference>
<keyword evidence="4" id="KW-0411">Iron-sulfur</keyword>
<reference evidence="6" key="1">
    <citation type="journal article" date="2014" name="Front. Microbiol.">
        <title>High frequency of phylogenetically diverse reductive dehalogenase-homologous genes in deep subseafloor sedimentary metagenomes.</title>
        <authorList>
            <person name="Kawai M."/>
            <person name="Futagami T."/>
            <person name="Toyoda A."/>
            <person name="Takaki Y."/>
            <person name="Nishi S."/>
            <person name="Hori S."/>
            <person name="Arai W."/>
            <person name="Tsubouchi T."/>
            <person name="Morono Y."/>
            <person name="Uchiyama I."/>
            <person name="Ito T."/>
            <person name="Fujiyama A."/>
            <person name="Inagaki F."/>
            <person name="Takami H."/>
        </authorList>
    </citation>
    <scope>NUCLEOTIDE SEQUENCE</scope>
    <source>
        <strain evidence="6">Expedition CK06-06</strain>
    </source>
</reference>
<name>X1LDC0_9ZZZZ</name>
<evidence type="ECO:0000256" key="1">
    <source>
        <dbReference type="ARBA" id="ARBA00022691"/>
    </source>
</evidence>